<protein>
    <submittedName>
        <fullName evidence="9">ABC-2 family transporter protein</fullName>
    </submittedName>
</protein>
<organism evidence="9 10">
    <name type="scientific">Candidatus Methanofastidiosum methylothiophilum</name>
    <dbReference type="NCBI Taxonomy" id="1705564"/>
    <lineage>
        <taxon>Archaea</taxon>
        <taxon>Methanobacteriati</taxon>
        <taxon>Methanobacteriota</taxon>
        <taxon>Stenosarchaea group</taxon>
        <taxon>Candidatus Methanofastidiosia</taxon>
        <taxon>Candidatus Methanofastidiosales</taxon>
        <taxon>Candidatus Methanofastidiosaceae</taxon>
        <taxon>Candidatus Methanofastidiosum</taxon>
    </lineage>
</organism>
<feature type="transmembrane region" description="Helical" evidence="7">
    <location>
        <begin position="301"/>
        <end position="324"/>
    </location>
</feature>
<keyword evidence="4 7" id="KW-1133">Transmembrane helix</keyword>
<feature type="transmembrane region" description="Helical" evidence="7">
    <location>
        <begin position="331"/>
        <end position="354"/>
    </location>
</feature>
<feature type="transmembrane region" description="Helical" evidence="7">
    <location>
        <begin position="268"/>
        <end position="295"/>
    </location>
</feature>
<feature type="transmembrane region" description="Helical" evidence="7">
    <location>
        <begin position="437"/>
        <end position="458"/>
    </location>
</feature>
<dbReference type="STRING" id="1705564.APG08_01280"/>
<feature type="transmembrane region" description="Helical" evidence="7">
    <location>
        <begin position="225"/>
        <end position="247"/>
    </location>
</feature>
<evidence type="ECO:0000256" key="7">
    <source>
        <dbReference type="SAM" id="Phobius"/>
    </source>
</evidence>
<dbReference type="GO" id="GO:0005886">
    <property type="term" value="C:plasma membrane"/>
    <property type="evidence" value="ECO:0007669"/>
    <property type="project" value="UniProtKB-SubCell"/>
</dbReference>
<feature type="compositionally biased region" description="Low complexity" evidence="6">
    <location>
        <begin position="171"/>
        <end position="199"/>
    </location>
</feature>
<accession>A0A150ILX9</accession>
<feature type="transmembrane region" description="Helical" evidence="7">
    <location>
        <begin position="532"/>
        <end position="557"/>
    </location>
</feature>
<comment type="subcellular location">
    <subcellularLocation>
        <location evidence="1">Cell membrane</location>
        <topology evidence="1">Multi-pass membrane protein</topology>
    </subcellularLocation>
</comment>
<dbReference type="GO" id="GO:0140359">
    <property type="term" value="F:ABC-type transporter activity"/>
    <property type="evidence" value="ECO:0007669"/>
    <property type="project" value="InterPro"/>
</dbReference>
<keyword evidence="3 7" id="KW-0812">Transmembrane</keyword>
<evidence type="ECO:0000313" key="9">
    <source>
        <dbReference type="EMBL" id="KYC45999.1"/>
    </source>
</evidence>
<feature type="transmembrane region" description="Helical" evidence="7">
    <location>
        <begin position="464"/>
        <end position="482"/>
    </location>
</feature>
<evidence type="ECO:0000256" key="6">
    <source>
        <dbReference type="SAM" id="MobiDB-lite"/>
    </source>
</evidence>
<dbReference type="Proteomes" id="UP000075398">
    <property type="component" value="Unassembled WGS sequence"/>
</dbReference>
<dbReference type="Gene3D" id="3.40.1710.10">
    <property type="entry name" value="abc type-2 transporter like domain"/>
    <property type="match status" value="1"/>
</dbReference>
<evidence type="ECO:0000256" key="3">
    <source>
        <dbReference type="ARBA" id="ARBA00022692"/>
    </source>
</evidence>
<dbReference type="AlphaFoldDB" id="A0A150ILX9"/>
<sequence>MIEQMVKWELRRLFKNRKFKIAFTLQLLVILLIIPLFGSYVKALEEGGFFNLSVGGKGYLPIGISSEKNPLTDIISENKRFDILWVDENEGLELLRNGRISAFLVIEKDFEEKIRSYRSSTVEVYINNQNPKGVSAYSELNSILLGFRDGAIEARIRDLSIAEPDVEIVSQFPSNNAQPPQNQNTQNTTQEQPTENVTNIPDRPANFQEQIERTRKSFEDERGGYIVLLVLLLPLFLSGGMLIDLLISEKERRTGEMLLALPVKRERIFYSKFISIMAIILFQLVFWIIALYYFGRITNPLVILPLTITAILLLSITGLIGVYSKNYKDSALIVTVTFILLFFLLFGTSTLYVAGLKEVAAISPLSLVIAIENGTYSLKEAAISILPSLSFSLVLIYLSTVLYKKDEFYFGPRPSIPDLVFEFAGKLRLKDRAYSPYLIALVFGFIAIFLSLLFEIFFGVITLYFTESIFAILFLWATIEELSKSLGVFSAKKYFPLKWHEGLLAGMTSGLGFALLENIIFTVFTLNLFPDYALRVFVMRTFLSGGIHIVSTGVIGIGIAERKYLVPGFIAGIMIHFIYNITIIRGAL</sequence>
<dbReference type="InterPro" id="IPR013525">
    <property type="entry name" value="ABC2_TM"/>
</dbReference>
<evidence type="ECO:0000256" key="2">
    <source>
        <dbReference type="ARBA" id="ARBA00022475"/>
    </source>
</evidence>
<reference evidence="9 10" key="1">
    <citation type="journal article" date="2016" name="ISME J.">
        <title>Chasing the elusive Euryarchaeota class WSA2: genomes reveal a uniquely fastidious methyl-reducing methanogen.</title>
        <authorList>
            <person name="Nobu M.K."/>
            <person name="Narihiro T."/>
            <person name="Kuroda K."/>
            <person name="Mei R."/>
            <person name="Liu W.T."/>
        </authorList>
    </citation>
    <scope>NUCLEOTIDE SEQUENCE [LARGE SCALE GENOMIC DNA]</scope>
    <source>
        <strain evidence="9">U1lsi0528_Bin055</strain>
    </source>
</reference>
<dbReference type="PANTHER" id="PTHR30294">
    <property type="entry name" value="MEMBRANE COMPONENT OF ABC TRANSPORTER YHHJ-RELATED"/>
    <property type="match status" value="1"/>
</dbReference>
<evidence type="ECO:0000259" key="8">
    <source>
        <dbReference type="Pfam" id="PF12698"/>
    </source>
</evidence>
<evidence type="ECO:0000256" key="1">
    <source>
        <dbReference type="ARBA" id="ARBA00004651"/>
    </source>
</evidence>
<dbReference type="EMBL" id="LNGC01000218">
    <property type="protein sequence ID" value="KYC45999.1"/>
    <property type="molecule type" value="Genomic_DNA"/>
</dbReference>
<dbReference type="GO" id="GO:0008233">
    <property type="term" value="F:peptidase activity"/>
    <property type="evidence" value="ECO:0007669"/>
    <property type="project" value="InterPro"/>
</dbReference>
<dbReference type="Pfam" id="PF13367">
    <property type="entry name" value="PrsW-protease"/>
    <property type="match status" value="1"/>
</dbReference>
<name>A0A150ILX9_9EURY</name>
<dbReference type="InterPro" id="IPR051449">
    <property type="entry name" value="ABC-2_transporter_component"/>
</dbReference>
<dbReference type="InterPro" id="IPR026898">
    <property type="entry name" value="PrsW"/>
</dbReference>
<feature type="transmembrane region" description="Helical" evidence="7">
    <location>
        <begin position="381"/>
        <end position="403"/>
    </location>
</feature>
<comment type="caution">
    <text evidence="9">The sequence shown here is derived from an EMBL/GenBank/DDBJ whole genome shotgun (WGS) entry which is preliminary data.</text>
</comment>
<evidence type="ECO:0000313" key="10">
    <source>
        <dbReference type="Proteomes" id="UP000075398"/>
    </source>
</evidence>
<evidence type="ECO:0000256" key="5">
    <source>
        <dbReference type="ARBA" id="ARBA00023136"/>
    </source>
</evidence>
<keyword evidence="2" id="KW-1003">Cell membrane</keyword>
<feature type="transmembrane region" description="Helical" evidence="7">
    <location>
        <begin position="21"/>
        <end position="41"/>
    </location>
</feature>
<proteinExistence type="predicted"/>
<feature type="transmembrane region" description="Helical" evidence="7">
    <location>
        <begin position="503"/>
        <end position="526"/>
    </location>
</feature>
<feature type="domain" description="ABC-2 type transporter transmembrane" evidence="8">
    <location>
        <begin position="25"/>
        <end position="395"/>
    </location>
</feature>
<dbReference type="PANTHER" id="PTHR30294:SF29">
    <property type="entry name" value="MULTIDRUG ABC TRANSPORTER PERMEASE YBHS-RELATED"/>
    <property type="match status" value="1"/>
</dbReference>
<feature type="transmembrane region" description="Helical" evidence="7">
    <location>
        <begin position="564"/>
        <end position="584"/>
    </location>
</feature>
<dbReference type="Pfam" id="PF12698">
    <property type="entry name" value="ABC2_membrane_3"/>
    <property type="match status" value="1"/>
</dbReference>
<keyword evidence="5 7" id="KW-0472">Membrane</keyword>
<feature type="region of interest" description="Disordered" evidence="6">
    <location>
        <begin position="171"/>
        <end position="206"/>
    </location>
</feature>
<gene>
    <name evidence="9" type="ORF">AMQ22_02174</name>
</gene>
<evidence type="ECO:0000256" key="4">
    <source>
        <dbReference type="ARBA" id="ARBA00022989"/>
    </source>
</evidence>